<dbReference type="RefSeq" id="WP_177157856.1">
    <property type="nucleotide sequence ID" value="NZ_JABCJE010000004.1"/>
</dbReference>
<name>A0A850Q4M1_9RHOB</name>
<dbReference type="AlphaFoldDB" id="A0A850Q4M1"/>
<sequence>MNHIVALFSSVASLTLIGLIYVCRFRTRQSSWLQSEYIGMNLMALLVGLYTLAVPATLLGLWRLIADGLSLSTLMNSAIDLASIAAIIATTALFLRAVRRANREGTTPNNVFPLTPSPSAPRTPPKGMKKAA</sequence>
<dbReference type="EMBL" id="JABCJE010000004">
    <property type="protein sequence ID" value="NVO24046.1"/>
    <property type="molecule type" value="Genomic_DNA"/>
</dbReference>
<proteinExistence type="predicted"/>
<feature type="transmembrane region" description="Helical" evidence="2">
    <location>
        <begin position="37"/>
        <end position="62"/>
    </location>
</feature>
<evidence type="ECO:0000313" key="3">
    <source>
        <dbReference type="EMBL" id="NVO24046.1"/>
    </source>
</evidence>
<feature type="region of interest" description="Disordered" evidence="1">
    <location>
        <begin position="105"/>
        <end position="132"/>
    </location>
</feature>
<organism evidence="3 4">
    <name type="scientific">Donghicola mangrovi</name>
    <dbReference type="NCBI Taxonomy" id="2729614"/>
    <lineage>
        <taxon>Bacteria</taxon>
        <taxon>Pseudomonadati</taxon>
        <taxon>Pseudomonadota</taxon>
        <taxon>Alphaproteobacteria</taxon>
        <taxon>Rhodobacterales</taxon>
        <taxon>Roseobacteraceae</taxon>
        <taxon>Donghicola</taxon>
    </lineage>
</organism>
<dbReference type="Proteomes" id="UP000592216">
    <property type="component" value="Unassembled WGS sequence"/>
</dbReference>
<comment type="caution">
    <text evidence="3">The sequence shown here is derived from an EMBL/GenBank/DDBJ whole genome shotgun (WGS) entry which is preliminary data.</text>
</comment>
<reference evidence="3 4" key="1">
    <citation type="submission" date="2020-04" db="EMBL/GenBank/DDBJ databases">
        <title>Donghicola sp., a member of the Rhodobacteraceae family isolated from mangrove forest in Thailand.</title>
        <authorList>
            <person name="Charoenyingcharoen P."/>
            <person name="Yukphan P."/>
        </authorList>
    </citation>
    <scope>NUCLEOTIDE SEQUENCE [LARGE SCALE GENOMIC DNA]</scope>
    <source>
        <strain evidence="3 4">B5-SW-15</strain>
    </source>
</reference>
<evidence type="ECO:0000313" key="4">
    <source>
        <dbReference type="Proteomes" id="UP000592216"/>
    </source>
</evidence>
<evidence type="ECO:0000256" key="1">
    <source>
        <dbReference type="SAM" id="MobiDB-lite"/>
    </source>
</evidence>
<feature type="transmembrane region" description="Helical" evidence="2">
    <location>
        <begin position="6"/>
        <end position="25"/>
    </location>
</feature>
<keyword evidence="2" id="KW-1133">Transmembrane helix</keyword>
<keyword evidence="2" id="KW-0812">Transmembrane</keyword>
<keyword evidence="2" id="KW-0472">Membrane</keyword>
<accession>A0A850Q4M1</accession>
<evidence type="ECO:0000256" key="2">
    <source>
        <dbReference type="SAM" id="Phobius"/>
    </source>
</evidence>
<feature type="compositionally biased region" description="Pro residues" evidence="1">
    <location>
        <begin position="115"/>
        <end position="124"/>
    </location>
</feature>
<protein>
    <submittedName>
        <fullName evidence="3">Uncharacterized protein</fullName>
    </submittedName>
</protein>
<gene>
    <name evidence="3" type="ORF">HJ536_11830</name>
</gene>
<feature type="transmembrane region" description="Helical" evidence="2">
    <location>
        <begin position="74"/>
        <end position="95"/>
    </location>
</feature>